<dbReference type="NCBIfam" id="NF009891">
    <property type="entry name" value="PRK13351.1-1"/>
    <property type="match status" value="1"/>
</dbReference>
<dbReference type="PANTHER" id="PTHR43261">
    <property type="entry name" value="TRANSLATION ELONGATION FACTOR G-RELATED"/>
    <property type="match status" value="1"/>
</dbReference>
<dbReference type="GO" id="GO:0097216">
    <property type="term" value="F:guanosine tetraphosphate binding"/>
    <property type="evidence" value="ECO:0007669"/>
    <property type="project" value="UniProtKB-ARBA"/>
</dbReference>
<dbReference type="InterPro" id="IPR053905">
    <property type="entry name" value="EF-G-like_DII"/>
</dbReference>
<evidence type="ECO:0000256" key="6">
    <source>
        <dbReference type="ARBA" id="ARBA00024731"/>
    </source>
</evidence>
<dbReference type="InterPro" id="IPR047872">
    <property type="entry name" value="EFG_IV"/>
</dbReference>
<dbReference type="SMART" id="SM00382">
    <property type="entry name" value="AAA"/>
    <property type="match status" value="1"/>
</dbReference>
<dbReference type="GO" id="GO:0005525">
    <property type="term" value="F:GTP binding"/>
    <property type="evidence" value="ECO:0007669"/>
    <property type="project" value="UniProtKB-KW"/>
</dbReference>
<keyword evidence="9" id="KW-1185">Reference proteome</keyword>
<feature type="domain" description="Tr-type G" evidence="7">
    <location>
        <begin position="7"/>
        <end position="263"/>
    </location>
</feature>
<dbReference type="Gene3D" id="2.40.30.10">
    <property type="entry name" value="Translation factors"/>
    <property type="match status" value="1"/>
</dbReference>
<keyword evidence="4" id="KW-0648">Protein biosynthesis</keyword>
<name>A0A4T0UIR4_9NEIS</name>
<keyword evidence="5" id="KW-0342">GTP-binding</keyword>
<dbReference type="InterPro" id="IPR020568">
    <property type="entry name" value="Ribosomal_Su5_D2-typ_SF"/>
</dbReference>
<dbReference type="InterPro" id="IPR005517">
    <property type="entry name" value="Transl_elong_EFG/EF2_IV"/>
</dbReference>
<dbReference type="SUPFAM" id="SSF54211">
    <property type="entry name" value="Ribosomal protein S5 domain 2-like"/>
    <property type="match status" value="1"/>
</dbReference>
<comment type="function">
    <text evidence="6">Catalyzes the GTP-dependent ribosomal translocation step during translation elongation. During this step, the ribosome changes from the pre-translocational (PRE) to the post-translocational (POST) state as the newly formed A-site-bound peptidyl-tRNA and P-site-bound deacylated tRNA move to the P and E sites, respectively. Catalyzes the coordinated movement of the two tRNA molecules, the mRNA and conformational changes in the ribosome.</text>
</comment>
<accession>A0A4T0UIR4</accession>
<dbReference type="CDD" id="cd03713">
    <property type="entry name" value="EFG_mtEFG_C"/>
    <property type="match status" value="1"/>
</dbReference>
<evidence type="ECO:0000313" key="8">
    <source>
        <dbReference type="EMBL" id="TIC78434.1"/>
    </source>
</evidence>
<evidence type="ECO:0000256" key="5">
    <source>
        <dbReference type="ARBA" id="ARBA00023134"/>
    </source>
</evidence>
<dbReference type="SUPFAM" id="SSF50447">
    <property type="entry name" value="Translation proteins"/>
    <property type="match status" value="1"/>
</dbReference>
<organism evidence="8 9">
    <name type="scientific">Crenobacter intestini</name>
    <dbReference type="NCBI Taxonomy" id="2563443"/>
    <lineage>
        <taxon>Bacteria</taxon>
        <taxon>Pseudomonadati</taxon>
        <taxon>Pseudomonadota</taxon>
        <taxon>Betaproteobacteria</taxon>
        <taxon>Neisseriales</taxon>
        <taxon>Neisseriaceae</taxon>
        <taxon>Crenobacter</taxon>
    </lineage>
</organism>
<dbReference type="GO" id="GO:0003746">
    <property type="term" value="F:translation elongation factor activity"/>
    <property type="evidence" value="ECO:0007669"/>
    <property type="project" value="UniProtKB-KW"/>
</dbReference>
<evidence type="ECO:0000256" key="4">
    <source>
        <dbReference type="ARBA" id="ARBA00022917"/>
    </source>
</evidence>
<protein>
    <recommendedName>
        <fullName evidence="1">Elongation factor G</fullName>
    </recommendedName>
</protein>
<dbReference type="InterPro" id="IPR035649">
    <property type="entry name" value="EFG_V"/>
</dbReference>
<proteinExistence type="predicted"/>
<dbReference type="PANTHER" id="PTHR43261:SF6">
    <property type="entry name" value="ELONGATION FACTOR G-LIKE PROTEIN"/>
    <property type="match status" value="1"/>
</dbReference>
<dbReference type="Gene3D" id="3.30.70.870">
    <property type="entry name" value="Elongation Factor G (Translational Gtpase), domain 3"/>
    <property type="match status" value="1"/>
</dbReference>
<dbReference type="RefSeq" id="WP_136555905.1">
    <property type="nucleotide sequence ID" value="NZ_STGJ01000032.1"/>
</dbReference>
<dbReference type="InterPro" id="IPR014721">
    <property type="entry name" value="Ribsml_uS5_D2-typ_fold_subgr"/>
</dbReference>
<dbReference type="GO" id="GO:0003924">
    <property type="term" value="F:GTPase activity"/>
    <property type="evidence" value="ECO:0007669"/>
    <property type="project" value="InterPro"/>
</dbReference>
<dbReference type="EMBL" id="STGJ01000032">
    <property type="protein sequence ID" value="TIC78434.1"/>
    <property type="molecule type" value="Genomic_DNA"/>
</dbReference>
<dbReference type="SUPFAM" id="SSF52540">
    <property type="entry name" value="P-loop containing nucleoside triphosphate hydrolases"/>
    <property type="match status" value="1"/>
</dbReference>
<dbReference type="InterPro" id="IPR035647">
    <property type="entry name" value="EFG_III/V"/>
</dbReference>
<keyword evidence="3 8" id="KW-0251">Elongation factor</keyword>
<sequence>MSTPSVHALRNLALVGPAGSGKTTLTEALLFAAGAIASRGSVERGDTVSDFDPQEHALGHSVFPALAACEREGIRLQLIDTPGLPALAARALCAVEAVETAVLCIPAAGGVDAQARRLFAGAAGACRMVVVNKVDAPGVDYAALLASLRDAFGAGCLPLNLPSADGSGVADCYFSPDYDAATAGTSVRAAHDALVDQVVELDEALMARYLEQGESLEPAQLHAPFEAALRAGHLVPVCFVSARSGAGVDALLDVFARLAPDPGEGKAPAFVQGEGADARQVQVLPEAAAHVLAHVFQVHNDPYRGKLALFRIHQGTLQSGAQLYIGDAKKPLRVSHLLRVQGKQQVEVAAGGPGEILALARIDELHRDAVLHDSHDEDGFHLVPPPFAQPVAGVALSAAKLGDEQKLADALAMLCEEDAGIRVERDAQGKQLVLRAQGEAHLKLLLSQLAARWSLKPLTAPPTVAYRETVSASAQARYRHKKQSGGAGQFGEVELKVEPLERGEGFQFVDQVKGGTIPGTFMPAVEKGVRQALADGVLAGFPVEDVRVCVLDGKHHAVDSNEVSFVTAARHATADALREAAPLLLEPIGEVTVRMMDADFGPVSAELTQRRGRLQGSEAPAPGVTELRAWVPLAEMDGFEARLRGLLAGECDFCLAFSHYERVPDDVRRRVFPAAG</sequence>
<evidence type="ECO:0000256" key="3">
    <source>
        <dbReference type="ARBA" id="ARBA00022768"/>
    </source>
</evidence>
<dbReference type="SUPFAM" id="SSF54980">
    <property type="entry name" value="EF-G C-terminal domain-like"/>
    <property type="match status" value="2"/>
</dbReference>
<evidence type="ECO:0000313" key="9">
    <source>
        <dbReference type="Proteomes" id="UP000308891"/>
    </source>
</evidence>
<dbReference type="Pfam" id="PF14492">
    <property type="entry name" value="EFG_III"/>
    <property type="match status" value="1"/>
</dbReference>
<dbReference type="Gene3D" id="3.40.50.300">
    <property type="entry name" value="P-loop containing nucleotide triphosphate hydrolases"/>
    <property type="match status" value="1"/>
</dbReference>
<evidence type="ECO:0000259" key="7">
    <source>
        <dbReference type="PROSITE" id="PS51722"/>
    </source>
</evidence>
<dbReference type="Gene3D" id="3.30.230.10">
    <property type="match status" value="1"/>
</dbReference>
<dbReference type="SMART" id="SM00889">
    <property type="entry name" value="EFG_IV"/>
    <property type="match status" value="1"/>
</dbReference>
<dbReference type="NCBIfam" id="NF009381">
    <property type="entry name" value="PRK12740.1-5"/>
    <property type="match status" value="1"/>
</dbReference>
<dbReference type="InterPro" id="IPR000795">
    <property type="entry name" value="T_Tr_GTP-bd_dom"/>
</dbReference>
<dbReference type="GO" id="GO:0032790">
    <property type="term" value="P:ribosome disassembly"/>
    <property type="evidence" value="ECO:0007669"/>
    <property type="project" value="TreeGrafter"/>
</dbReference>
<evidence type="ECO:0000256" key="2">
    <source>
        <dbReference type="ARBA" id="ARBA00022741"/>
    </source>
</evidence>
<dbReference type="FunFam" id="3.30.230.10:FF:000003">
    <property type="entry name" value="Elongation factor G"/>
    <property type="match status" value="1"/>
</dbReference>
<dbReference type="InterPro" id="IPR003593">
    <property type="entry name" value="AAA+_ATPase"/>
</dbReference>
<dbReference type="InterPro" id="IPR009000">
    <property type="entry name" value="Transl_B-barrel_sf"/>
</dbReference>
<dbReference type="Pfam" id="PF00009">
    <property type="entry name" value="GTP_EFTU"/>
    <property type="match status" value="1"/>
</dbReference>
<dbReference type="Pfam" id="PF22042">
    <property type="entry name" value="EF-G_D2"/>
    <property type="match status" value="1"/>
</dbReference>
<reference evidence="8 9" key="1">
    <citation type="submission" date="2019-04" db="EMBL/GenBank/DDBJ databases">
        <title>Crenobacter sp. nov.</title>
        <authorList>
            <person name="Shi S."/>
        </authorList>
    </citation>
    <scope>NUCLEOTIDE SEQUENCE [LARGE SCALE GENOMIC DNA]</scope>
    <source>
        <strain evidence="8 9">GY 70310</strain>
    </source>
</reference>
<dbReference type="Gene3D" id="3.30.70.240">
    <property type="match status" value="1"/>
</dbReference>
<dbReference type="InterPro" id="IPR041095">
    <property type="entry name" value="EFG_II"/>
</dbReference>
<comment type="caution">
    <text evidence="8">The sequence shown here is derived from an EMBL/GenBank/DDBJ whole genome shotgun (WGS) entry which is preliminary data.</text>
</comment>
<keyword evidence="2" id="KW-0547">Nucleotide-binding</keyword>
<dbReference type="Pfam" id="PF00679">
    <property type="entry name" value="EFG_C"/>
    <property type="match status" value="1"/>
</dbReference>
<dbReference type="Proteomes" id="UP000308891">
    <property type="component" value="Unassembled WGS sequence"/>
</dbReference>
<dbReference type="AlphaFoldDB" id="A0A4T0UIR4"/>
<dbReference type="SMART" id="SM00838">
    <property type="entry name" value="EFG_C"/>
    <property type="match status" value="1"/>
</dbReference>
<dbReference type="InterPro" id="IPR027417">
    <property type="entry name" value="P-loop_NTPase"/>
</dbReference>
<dbReference type="PROSITE" id="PS51722">
    <property type="entry name" value="G_TR_2"/>
    <property type="match status" value="1"/>
</dbReference>
<gene>
    <name evidence="8" type="ORF">E5K04_16335</name>
</gene>
<evidence type="ECO:0000256" key="1">
    <source>
        <dbReference type="ARBA" id="ARBA00017872"/>
    </source>
</evidence>
<dbReference type="OrthoDB" id="9804431at2"/>
<dbReference type="Pfam" id="PF03764">
    <property type="entry name" value="EFG_IV"/>
    <property type="match status" value="1"/>
</dbReference>
<dbReference type="InterPro" id="IPR000640">
    <property type="entry name" value="EFG_V-like"/>
</dbReference>
<dbReference type="CDD" id="cd01434">
    <property type="entry name" value="EFG_mtEFG1_IV"/>
    <property type="match status" value="1"/>
</dbReference>